<proteinExistence type="predicted"/>
<gene>
    <name evidence="3" type="ORF">AURDEDRAFT_177230</name>
</gene>
<reference evidence="4" key="1">
    <citation type="journal article" date="2012" name="Science">
        <title>The Paleozoic origin of enzymatic lignin decomposition reconstructed from 31 fungal genomes.</title>
        <authorList>
            <person name="Floudas D."/>
            <person name="Binder M."/>
            <person name="Riley R."/>
            <person name="Barry K."/>
            <person name="Blanchette R.A."/>
            <person name="Henrissat B."/>
            <person name="Martinez A.T."/>
            <person name="Otillar R."/>
            <person name="Spatafora J.W."/>
            <person name="Yadav J.S."/>
            <person name="Aerts A."/>
            <person name="Benoit I."/>
            <person name="Boyd A."/>
            <person name="Carlson A."/>
            <person name="Copeland A."/>
            <person name="Coutinho P.M."/>
            <person name="de Vries R.P."/>
            <person name="Ferreira P."/>
            <person name="Findley K."/>
            <person name="Foster B."/>
            <person name="Gaskell J."/>
            <person name="Glotzer D."/>
            <person name="Gorecki P."/>
            <person name="Heitman J."/>
            <person name="Hesse C."/>
            <person name="Hori C."/>
            <person name="Igarashi K."/>
            <person name="Jurgens J.A."/>
            <person name="Kallen N."/>
            <person name="Kersten P."/>
            <person name="Kohler A."/>
            <person name="Kuees U."/>
            <person name="Kumar T.K.A."/>
            <person name="Kuo A."/>
            <person name="LaButti K."/>
            <person name="Larrondo L.F."/>
            <person name="Lindquist E."/>
            <person name="Ling A."/>
            <person name="Lombard V."/>
            <person name="Lucas S."/>
            <person name="Lundell T."/>
            <person name="Martin R."/>
            <person name="McLaughlin D.J."/>
            <person name="Morgenstern I."/>
            <person name="Morin E."/>
            <person name="Murat C."/>
            <person name="Nagy L.G."/>
            <person name="Nolan M."/>
            <person name="Ohm R.A."/>
            <person name="Patyshakuliyeva A."/>
            <person name="Rokas A."/>
            <person name="Ruiz-Duenas F.J."/>
            <person name="Sabat G."/>
            <person name="Salamov A."/>
            <person name="Samejima M."/>
            <person name="Schmutz J."/>
            <person name="Slot J.C."/>
            <person name="St John F."/>
            <person name="Stenlid J."/>
            <person name="Sun H."/>
            <person name="Sun S."/>
            <person name="Syed K."/>
            <person name="Tsang A."/>
            <person name="Wiebenga A."/>
            <person name="Young D."/>
            <person name="Pisabarro A."/>
            <person name="Eastwood D.C."/>
            <person name="Martin F."/>
            <person name="Cullen D."/>
            <person name="Grigoriev I.V."/>
            <person name="Hibbett D.S."/>
        </authorList>
    </citation>
    <scope>NUCLEOTIDE SEQUENCE [LARGE SCALE GENOMIC DNA]</scope>
    <source>
        <strain evidence="4">TFB10046</strain>
    </source>
</reference>
<protein>
    <recommendedName>
        <fullName evidence="5">WW domain-containing protein</fullName>
    </recommendedName>
</protein>
<dbReference type="InParanoid" id="J0D4L1"/>
<feature type="region of interest" description="Disordered" evidence="1">
    <location>
        <begin position="481"/>
        <end position="500"/>
    </location>
</feature>
<name>J0D4L1_AURST</name>
<dbReference type="OrthoDB" id="3270336at2759"/>
<evidence type="ECO:0000313" key="3">
    <source>
        <dbReference type="EMBL" id="EJD33684.1"/>
    </source>
</evidence>
<feature type="compositionally biased region" description="Pro residues" evidence="1">
    <location>
        <begin position="329"/>
        <end position="346"/>
    </location>
</feature>
<keyword evidence="2" id="KW-0732">Signal</keyword>
<dbReference type="Proteomes" id="UP000006514">
    <property type="component" value="Unassembled WGS sequence"/>
</dbReference>
<feature type="region of interest" description="Disordered" evidence="1">
    <location>
        <begin position="329"/>
        <end position="354"/>
    </location>
</feature>
<dbReference type="EMBL" id="JH688118">
    <property type="protein sequence ID" value="EJD33684.1"/>
    <property type="molecule type" value="Genomic_DNA"/>
</dbReference>
<feature type="chain" id="PRO_5003732703" description="WW domain-containing protein" evidence="2">
    <location>
        <begin position="23"/>
        <end position="757"/>
    </location>
</feature>
<evidence type="ECO:0000313" key="4">
    <source>
        <dbReference type="Proteomes" id="UP000006514"/>
    </source>
</evidence>
<dbReference type="AlphaFoldDB" id="J0D4L1"/>
<dbReference type="KEGG" id="adl:AURDEDRAFT_177230"/>
<evidence type="ECO:0000256" key="2">
    <source>
        <dbReference type="SAM" id="SignalP"/>
    </source>
</evidence>
<dbReference type="eggNOG" id="ENOG502RC96">
    <property type="taxonomic scope" value="Eukaryota"/>
</dbReference>
<sequence>MLAPFALLGLAALSLLARATDGDPPGQDARPPTPIPEDMAATTELVSDAQWAPSPECWELDTIYQSTLFPGETRYFARRWTGPTTSWIAPNSFTRGVPLAPTCDGPRLCGCLDIRGRATSVYGQQENARPWPWMADWYDPAHPHRPYAANIWMGMGPCPRAGQTSVLHRFPATIADSGDTSWFWISGDAQREMEAQENLDEGMLPLLFTQEQRDALPSVRRLVHEGAQHLAILRARWAAWVYSLLDRRARIIYQLIGQYAARALQTGHAARLAQLRDRRYFGGGPQGAWFDDVIRDAPVIRRFITEGVPVYYRWEVGYEAMPFLADLAPPPGPAPNSPRRLPPPTPSRFRHNAGPALTRNHARHYDSIRHPPSVAYTLADGRPYVADDIDLHMLMPLDPNVPAPPRPQERERNDSPISMGDSSSDGMDDSLITDASGIELTPPVHPRPPPLALRLDSAATINLVRAGLRVSGDLVYRARTPESPTEDVRGRQRPAGSTRSLASRINLHADAPDAESRLAAPSIFDFLQEGDGGVDVGPFVSAPRREPVFWTLNVLEHERAPARARMLQLIQDGTLTGHAQELEYAERRGMAYMTAGLFPSGPNVDARGLVTIPNGDPDAHVVPRMDRLSPDTPDGQTLYTWAQGVRLVLSRPHARAALARGGLIWRIARWAGLTPEHAREGPSREAREEGSSRYLVQNGLDGRPAVLTDDWLSQEEVDTLLGVELGSSRALWPDPGLIQHNWWQGEWTEQHEAWFLE</sequence>
<evidence type="ECO:0000256" key="1">
    <source>
        <dbReference type="SAM" id="MobiDB-lite"/>
    </source>
</evidence>
<feature type="signal peptide" evidence="2">
    <location>
        <begin position="1"/>
        <end position="22"/>
    </location>
</feature>
<feature type="region of interest" description="Disordered" evidence="1">
    <location>
        <begin position="396"/>
        <end position="451"/>
    </location>
</feature>
<organism evidence="3 4">
    <name type="scientific">Auricularia subglabra (strain TFB-10046 / SS5)</name>
    <name type="common">White-rot fungus</name>
    <name type="synonym">Auricularia delicata (strain TFB10046)</name>
    <dbReference type="NCBI Taxonomy" id="717982"/>
    <lineage>
        <taxon>Eukaryota</taxon>
        <taxon>Fungi</taxon>
        <taxon>Dikarya</taxon>
        <taxon>Basidiomycota</taxon>
        <taxon>Agaricomycotina</taxon>
        <taxon>Agaricomycetes</taxon>
        <taxon>Auriculariales</taxon>
        <taxon>Auriculariaceae</taxon>
        <taxon>Auricularia</taxon>
    </lineage>
</organism>
<accession>J0D4L1</accession>
<keyword evidence="4" id="KW-1185">Reference proteome</keyword>
<evidence type="ECO:0008006" key="5">
    <source>
        <dbReference type="Google" id="ProtNLM"/>
    </source>
</evidence>